<dbReference type="CDD" id="cd05941">
    <property type="entry name" value="MCS"/>
    <property type="match status" value="1"/>
</dbReference>
<dbReference type="GO" id="GO:0031956">
    <property type="term" value="F:medium-chain fatty acid-CoA ligase activity"/>
    <property type="evidence" value="ECO:0007669"/>
    <property type="project" value="TreeGrafter"/>
</dbReference>
<evidence type="ECO:0000259" key="2">
    <source>
        <dbReference type="Pfam" id="PF00501"/>
    </source>
</evidence>
<evidence type="ECO:0000313" key="4">
    <source>
        <dbReference type="EMBL" id="NKX44534.1"/>
    </source>
</evidence>
<organism evidence="4 5">
    <name type="scientific">Roseicyclus persicicus</name>
    <dbReference type="NCBI Taxonomy" id="2650661"/>
    <lineage>
        <taxon>Bacteria</taxon>
        <taxon>Pseudomonadati</taxon>
        <taxon>Pseudomonadota</taxon>
        <taxon>Alphaproteobacteria</taxon>
        <taxon>Rhodobacterales</taxon>
        <taxon>Roseobacteraceae</taxon>
        <taxon>Roseicyclus</taxon>
    </lineage>
</organism>
<evidence type="ECO:0000313" key="5">
    <source>
        <dbReference type="Proteomes" id="UP000526408"/>
    </source>
</evidence>
<gene>
    <name evidence="4" type="ORF">HCU73_08025</name>
</gene>
<protein>
    <submittedName>
        <fullName evidence="4">Malonyl-CoA synthase</fullName>
    </submittedName>
</protein>
<feature type="domain" description="AMP-dependent synthetase/ligase" evidence="2">
    <location>
        <begin position="16"/>
        <end position="362"/>
    </location>
</feature>
<dbReference type="Gene3D" id="3.40.50.12780">
    <property type="entry name" value="N-terminal domain of ligase-like"/>
    <property type="match status" value="1"/>
</dbReference>
<dbReference type="RefSeq" id="WP_168622900.1">
    <property type="nucleotide sequence ID" value="NZ_JAAZQQ010000002.1"/>
</dbReference>
<dbReference type="GO" id="GO:0006631">
    <property type="term" value="P:fatty acid metabolic process"/>
    <property type="evidence" value="ECO:0007669"/>
    <property type="project" value="TreeGrafter"/>
</dbReference>
<dbReference type="InterPro" id="IPR045851">
    <property type="entry name" value="AMP-bd_C_sf"/>
</dbReference>
<evidence type="ECO:0000256" key="1">
    <source>
        <dbReference type="ARBA" id="ARBA00006432"/>
    </source>
</evidence>
<name>A0A7X6JYJ3_9RHOB</name>
<dbReference type="NCBIfam" id="NF005702">
    <property type="entry name" value="PRK07514.1"/>
    <property type="match status" value="1"/>
</dbReference>
<accession>A0A7X6JYJ3</accession>
<comment type="similarity">
    <text evidence="1">Belongs to the ATP-dependent AMP-binding enzyme family.</text>
</comment>
<dbReference type="PANTHER" id="PTHR43201">
    <property type="entry name" value="ACYL-COA SYNTHETASE"/>
    <property type="match status" value="1"/>
</dbReference>
<dbReference type="InterPro" id="IPR000873">
    <property type="entry name" value="AMP-dep_synth/lig_dom"/>
</dbReference>
<dbReference type="InterPro" id="IPR025110">
    <property type="entry name" value="AMP-bd_C"/>
</dbReference>
<dbReference type="Pfam" id="PF13193">
    <property type="entry name" value="AMP-binding_C"/>
    <property type="match status" value="1"/>
</dbReference>
<dbReference type="Proteomes" id="UP000526408">
    <property type="component" value="Unassembled WGS sequence"/>
</dbReference>
<evidence type="ECO:0000259" key="3">
    <source>
        <dbReference type="Pfam" id="PF13193"/>
    </source>
</evidence>
<keyword evidence="5" id="KW-1185">Reference proteome</keyword>
<dbReference type="Gene3D" id="3.30.300.30">
    <property type="match status" value="1"/>
</dbReference>
<dbReference type="InterPro" id="IPR042099">
    <property type="entry name" value="ANL_N_sf"/>
</dbReference>
<dbReference type="Pfam" id="PF00501">
    <property type="entry name" value="AMP-binding"/>
    <property type="match status" value="1"/>
</dbReference>
<dbReference type="EMBL" id="JAAZQQ010000002">
    <property type="protein sequence ID" value="NKX44534.1"/>
    <property type="molecule type" value="Genomic_DNA"/>
</dbReference>
<sequence length="507" mass="54191">MTNPLYDALFAPHEGKDTAFLHLADGRVLSHADFLAMADRTANALGTLGVKPGDRVAVHVEKSPEALALYAACVKAGVVFLPLNTAYTPKELDYFVGDSGAALFVCDPGEAEALAPIAAATGAVLKTLAGDGSGSLSDVVATQSAAFAPVPRGEDDLAALLYTSGTTGRSKGAMLTQKNLLSNAQALVDCWRFTADDVLLHALPIFHSHGLFVATNVMLLAGGAIIFLPKFDLETVLAKLPKATTMMGVPTFYTRLLDDPRFTRDLVGHMRLFISGSAPLLAETHRAFEGRTGHRILERYGMTETSMNTSNPYDGDRRAGTVGFPLPGVEVRVCDPETRAALPVGEIGMLHVRGPNVFKGYWQMPEKTKEELQEDGWFITGDLARIDADGYVTIVGRGKDLIISGGYNIYPKEIEIFLDGQPGVKESAVVGAPHPDFGESVVAVLVPEGGAEIDLAAIEAAARADLAGFKRPRHYVVLDALPRNTMGKVQKAELRATYAEVFRQKAG</sequence>
<proteinExistence type="inferred from homology"/>
<dbReference type="PROSITE" id="PS00455">
    <property type="entry name" value="AMP_BINDING"/>
    <property type="match status" value="1"/>
</dbReference>
<reference evidence="4 5" key="1">
    <citation type="submission" date="2020-04" db="EMBL/GenBank/DDBJ databases">
        <authorList>
            <person name="Yoon J."/>
        </authorList>
    </citation>
    <scope>NUCLEOTIDE SEQUENCE [LARGE SCALE GENOMIC DNA]</scope>
    <source>
        <strain evidence="4 5">KMU-115</strain>
    </source>
</reference>
<dbReference type="PANTHER" id="PTHR43201:SF8">
    <property type="entry name" value="ACYL-COA SYNTHETASE FAMILY MEMBER 3"/>
    <property type="match status" value="1"/>
</dbReference>
<feature type="domain" description="AMP-binding enzyme C-terminal" evidence="3">
    <location>
        <begin position="413"/>
        <end position="488"/>
    </location>
</feature>
<dbReference type="InterPro" id="IPR020845">
    <property type="entry name" value="AMP-binding_CS"/>
</dbReference>
<dbReference type="AlphaFoldDB" id="A0A7X6JYJ3"/>
<comment type="caution">
    <text evidence="4">The sequence shown here is derived from an EMBL/GenBank/DDBJ whole genome shotgun (WGS) entry which is preliminary data.</text>
</comment>
<dbReference type="SUPFAM" id="SSF56801">
    <property type="entry name" value="Acetyl-CoA synthetase-like"/>
    <property type="match status" value="1"/>
</dbReference>